<dbReference type="PANTHER" id="PTHR24211:SF22">
    <property type="entry name" value="TESTIN"/>
    <property type="match status" value="1"/>
</dbReference>
<dbReference type="EMBL" id="JAWJWE010000039">
    <property type="protein sequence ID" value="KAK6621201.1"/>
    <property type="molecule type" value="Genomic_DNA"/>
</dbReference>
<dbReference type="InterPro" id="IPR033724">
    <property type="entry name" value="PET_testin"/>
</dbReference>
<evidence type="ECO:0000256" key="7">
    <source>
        <dbReference type="PROSITE-ProRule" id="PRU00125"/>
    </source>
</evidence>
<evidence type="ECO:0000256" key="6">
    <source>
        <dbReference type="ARBA" id="ARBA00023038"/>
    </source>
</evidence>
<feature type="region of interest" description="Disordered" evidence="8">
    <location>
        <begin position="338"/>
        <end position="357"/>
    </location>
</feature>
<evidence type="ECO:0008006" key="13">
    <source>
        <dbReference type="Google" id="ProtNLM"/>
    </source>
</evidence>
<feature type="compositionally biased region" description="Low complexity" evidence="8">
    <location>
        <begin position="346"/>
        <end position="357"/>
    </location>
</feature>
<dbReference type="InterPro" id="IPR001781">
    <property type="entry name" value="Znf_LIM"/>
</dbReference>
<proteinExistence type="predicted"/>
<dbReference type="PANTHER" id="PTHR24211">
    <property type="entry name" value="LIM DOMAIN-CONTAINING PROTEIN"/>
    <property type="match status" value="1"/>
</dbReference>
<dbReference type="GO" id="GO:0008270">
    <property type="term" value="F:zinc ion binding"/>
    <property type="evidence" value="ECO:0007669"/>
    <property type="project" value="InterPro"/>
</dbReference>
<dbReference type="SUPFAM" id="SSF57716">
    <property type="entry name" value="Glucocorticoid receptor-like (DNA-binding domain)"/>
    <property type="match status" value="2"/>
</dbReference>
<feature type="domain" description="LIM zinc-binding" evidence="9">
    <location>
        <begin position="460"/>
        <end position="525"/>
    </location>
</feature>
<evidence type="ECO:0000313" key="12">
    <source>
        <dbReference type="Proteomes" id="UP001372834"/>
    </source>
</evidence>
<dbReference type="GO" id="GO:0005737">
    <property type="term" value="C:cytoplasm"/>
    <property type="evidence" value="ECO:0007669"/>
    <property type="project" value="UniProtKB-SubCell"/>
</dbReference>
<dbReference type="Pfam" id="PF06297">
    <property type="entry name" value="PET"/>
    <property type="match status" value="1"/>
</dbReference>
<protein>
    <recommendedName>
        <fullName evidence="13">Testin</fullName>
    </recommendedName>
</protein>
<dbReference type="CDD" id="cd09829">
    <property type="entry name" value="PET_testin"/>
    <property type="match status" value="1"/>
</dbReference>
<evidence type="ECO:0000256" key="1">
    <source>
        <dbReference type="ARBA" id="ARBA00004496"/>
    </source>
</evidence>
<keyword evidence="3 7" id="KW-0479">Metal-binding</keyword>
<keyword evidence="5 7" id="KW-0862">Zinc</keyword>
<keyword evidence="6 7" id="KW-0440">LIM domain</keyword>
<organism evidence="11 12">
    <name type="scientific">Polyplax serrata</name>
    <name type="common">Common mouse louse</name>
    <dbReference type="NCBI Taxonomy" id="468196"/>
    <lineage>
        <taxon>Eukaryota</taxon>
        <taxon>Metazoa</taxon>
        <taxon>Ecdysozoa</taxon>
        <taxon>Arthropoda</taxon>
        <taxon>Hexapoda</taxon>
        <taxon>Insecta</taxon>
        <taxon>Pterygota</taxon>
        <taxon>Neoptera</taxon>
        <taxon>Paraneoptera</taxon>
        <taxon>Psocodea</taxon>
        <taxon>Troctomorpha</taxon>
        <taxon>Phthiraptera</taxon>
        <taxon>Anoplura</taxon>
        <taxon>Polyplacidae</taxon>
        <taxon>Polyplax</taxon>
    </lineage>
</organism>
<dbReference type="Gene3D" id="2.10.110.10">
    <property type="entry name" value="Cysteine Rich Protein"/>
    <property type="match status" value="3"/>
</dbReference>
<evidence type="ECO:0000259" key="9">
    <source>
        <dbReference type="PROSITE" id="PS50023"/>
    </source>
</evidence>
<reference evidence="11 12" key="1">
    <citation type="submission" date="2023-10" db="EMBL/GenBank/DDBJ databases">
        <title>Genomes of two closely related lineages of the louse Polyplax serrata with different host specificities.</title>
        <authorList>
            <person name="Martinu J."/>
            <person name="Tarabai H."/>
            <person name="Stefka J."/>
            <person name="Hypsa V."/>
        </authorList>
    </citation>
    <scope>NUCLEOTIDE SEQUENCE [LARGE SCALE GENOMIC DNA]</scope>
    <source>
        <strain evidence="11">HR10_N</strain>
    </source>
</reference>
<dbReference type="PROSITE" id="PS51303">
    <property type="entry name" value="PET"/>
    <property type="match status" value="1"/>
</dbReference>
<comment type="caution">
    <text evidence="11">The sequence shown here is derived from an EMBL/GenBank/DDBJ whole genome shotgun (WGS) entry which is preliminary data.</text>
</comment>
<dbReference type="CDD" id="cd09340">
    <property type="entry name" value="LIM1_Testin_like"/>
    <property type="match status" value="1"/>
</dbReference>
<sequence length="649" mass="73097">MSSDSAEVLKTPEWLDVLENKRKRTHKLAHEIGAGAPCLVCKEACKGLNLHFWRKLCIECKCRKEDHDVEEEDDYAQFEILFGAKKVKRTTLKFNAQNKSFDWIPPNVPQDLVVDYLKSIPESKVPISNSEGARYRKQQLEKQLPLHDVDPNACHNLSEKETKEFQKYLDNLKNSVIGQGKIFKYSSAKMLKENYIQDSLTNMVASSEKYGNIKPQGSELCGHRAINILQEQTAFSQDVPCVKYPIGESIYIDQPEYSQLTGTQINQPSSYQPLKSHCLERHSNFGNQVVISEGPKLFGKGFLTEMKSGQDVTSKALTNIHETSLGLQTPSCFTGSGQPHGDIRNNNENNISTEDNVNGNETRSVVANLPSSQHLSKGTGVGRKHLPEAGQNICQPHGFAFRDTLNKFQELNVRSSEVPFCPVQGTSIITKQKQTPGKNTITTQLGDHEDPYDAFPTPPVTCKQCMGILNPDDVVVQTDQGGNLALWHAKCFICETCKELLVDLMYFFHKGKVFCGRHYAEIINIPRCYACDELIFVKEYTCAEGVAYHVRHFCCFHCDQPLGGKQYIPKDSQPVCLDCYQVKYGKKCQTCSLPIAAGEQRVSWKDLDFHVSPQCFRCTQCLKSLLGGRFVVKNERTFCSKECVLQFVN</sequence>
<evidence type="ECO:0000256" key="5">
    <source>
        <dbReference type="ARBA" id="ARBA00022833"/>
    </source>
</evidence>
<evidence type="ECO:0000256" key="8">
    <source>
        <dbReference type="SAM" id="MobiDB-lite"/>
    </source>
</evidence>
<name>A0AAN8P7W7_POLSC</name>
<accession>A0AAN8P7W7</accession>
<dbReference type="AlphaFoldDB" id="A0AAN8P7W7"/>
<evidence type="ECO:0000259" key="10">
    <source>
        <dbReference type="PROSITE" id="PS51303"/>
    </source>
</evidence>
<dbReference type="FunFam" id="2.10.110.10:FF:000005">
    <property type="entry name" value="Testin isoform 1"/>
    <property type="match status" value="1"/>
</dbReference>
<evidence type="ECO:0000256" key="4">
    <source>
        <dbReference type="ARBA" id="ARBA00022737"/>
    </source>
</evidence>
<feature type="domain" description="LIM zinc-binding" evidence="9">
    <location>
        <begin position="526"/>
        <end position="586"/>
    </location>
</feature>
<gene>
    <name evidence="11" type="ORF">RUM43_011507</name>
</gene>
<dbReference type="InterPro" id="IPR047120">
    <property type="entry name" value="Pk/Esn/Tes"/>
</dbReference>
<evidence type="ECO:0000313" key="11">
    <source>
        <dbReference type="EMBL" id="KAK6621201.1"/>
    </source>
</evidence>
<dbReference type="SMART" id="SM00132">
    <property type="entry name" value="LIM"/>
    <property type="match status" value="3"/>
</dbReference>
<dbReference type="PROSITE" id="PS50023">
    <property type="entry name" value="LIM_DOMAIN_2"/>
    <property type="match status" value="2"/>
</dbReference>
<dbReference type="InterPro" id="IPR010442">
    <property type="entry name" value="PET_domain"/>
</dbReference>
<evidence type="ECO:0000256" key="2">
    <source>
        <dbReference type="ARBA" id="ARBA00022490"/>
    </source>
</evidence>
<feature type="domain" description="PET" evidence="10">
    <location>
        <begin position="82"/>
        <end position="190"/>
    </location>
</feature>
<keyword evidence="4" id="KW-0677">Repeat</keyword>
<dbReference type="Pfam" id="PF00412">
    <property type="entry name" value="LIM"/>
    <property type="match status" value="3"/>
</dbReference>
<dbReference type="PROSITE" id="PS00478">
    <property type="entry name" value="LIM_DOMAIN_1"/>
    <property type="match status" value="1"/>
</dbReference>
<comment type="subcellular location">
    <subcellularLocation>
        <location evidence="1">Cytoplasm</location>
    </subcellularLocation>
</comment>
<keyword evidence="2" id="KW-0963">Cytoplasm</keyword>
<dbReference type="CDD" id="cd09341">
    <property type="entry name" value="LIM2_Testin_like"/>
    <property type="match status" value="1"/>
</dbReference>
<dbReference type="Proteomes" id="UP001372834">
    <property type="component" value="Unassembled WGS sequence"/>
</dbReference>
<evidence type="ECO:0000256" key="3">
    <source>
        <dbReference type="ARBA" id="ARBA00022723"/>
    </source>
</evidence>